<name>A0ABW5A1Q8_9BACL</name>
<dbReference type="RefSeq" id="WP_386049551.1">
    <property type="nucleotide sequence ID" value="NZ_JBHUIO010000012.1"/>
</dbReference>
<reference evidence="2" key="1">
    <citation type="journal article" date="2019" name="Int. J. Syst. Evol. Microbiol.">
        <title>The Global Catalogue of Microorganisms (GCM) 10K type strain sequencing project: providing services to taxonomists for standard genome sequencing and annotation.</title>
        <authorList>
            <consortium name="The Broad Institute Genomics Platform"/>
            <consortium name="The Broad Institute Genome Sequencing Center for Infectious Disease"/>
            <person name="Wu L."/>
            <person name="Ma J."/>
        </authorList>
    </citation>
    <scope>NUCLEOTIDE SEQUENCE [LARGE SCALE GENOMIC DNA]</scope>
    <source>
        <strain evidence="2">CGMCC 1.13574</strain>
    </source>
</reference>
<gene>
    <name evidence="1" type="ORF">ACFSOY_19545</name>
</gene>
<accession>A0ABW5A1Q8</accession>
<dbReference type="EMBL" id="JBHUIO010000012">
    <property type="protein sequence ID" value="MFD2172162.1"/>
    <property type="molecule type" value="Genomic_DNA"/>
</dbReference>
<proteinExistence type="predicted"/>
<keyword evidence="2" id="KW-1185">Reference proteome</keyword>
<dbReference type="Proteomes" id="UP001597343">
    <property type="component" value="Unassembled WGS sequence"/>
</dbReference>
<sequence length="161" mass="17955">MVQITKVSLSESSKNWLRKLKGKVVRGISITTAGLPDKQHESAHNMGFLLWVSLDEENYAIYSNLTDSGKGISFPELVVSSGDQYPNNDGYLKDKEGIQDALAYAWSSTKVVSIKIVRDKVALSIDGDFHELEVDIGLKLRFEEDELLIMARNSSLGLMEF</sequence>
<organism evidence="1 2">
    <name type="scientific">Tumebacillus lipolyticus</name>
    <dbReference type="NCBI Taxonomy" id="1280370"/>
    <lineage>
        <taxon>Bacteria</taxon>
        <taxon>Bacillati</taxon>
        <taxon>Bacillota</taxon>
        <taxon>Bacilli</taxon>
        <taxon>Bacillales</taxon>
        <taxon>Alicyclobacillaceae</taxon>
        <taxon>Tumebacillus</taxon>
    </lineage>
</organism>
<protein>
    <submittedName>
        <fullName evidence="1">Uncharacterized protein</fullName>
    </submittedName>
</protein>
<evidence type="ECO:0000313" key="1">
    <source>
        <dbReference type="EMBL" id="MFD2172162.1"/>
    </source>
</evidence>
<evidence type="ECO:0000313" key="2">
    <source>
        <dbReference type="Proteomes" id="UP001597343"/>
    </source>
</evidence>
<comment type="caution">
    <text evidence="1">The sequence shown here is derived from an EMBL/GenBank/DDBJ whole genome shotgun (WGS) entry which is preliminary data.</text>
</comment>